<organism evidence="7 8">
    <name type="scientific">Lobosporangium transversale</name>
    <dbReference type="NCBI Taxonomy" id="64571"/>
    <lineage>
        <taxon>Eukaryota</taxon>
        <taxon>Fungi</taxon>
        <taxon>Fungi incertae sedis</taxon>
        <taxon>Mucoromycota</taxon>
        <taxon>Mortierellomycotina</taxon>
        <taxon>Mortierellomycetes</taxon>
        <taxon>Mortierellales</taxon>
        <taxon>Mortierellaceae</taxon>
        <taxon>Lobosporangium</taxon>
    </lineage>
</organism>
<reference evidence="7 8" key="1">
    <citation type="submission" date="2016-07" db="EMBL/GenBank/DDBJ databases">
        <title>Pervasive Adenine N6-methylation of Active Genes in Fungi.</title>
        <authorList>
            <consortium name="DOE Joint Genome Institute"/>
            <person name="Mondo S.J."/>
            <person name="Dannebaum R.O."/>
            <person name="Kuo R.C."/>
            <person name="Labutti K."/>
            <person name="Haridas S."/>
            <person name="Kuo A."/>
            <person name="Salamov A."/>
            <person name="Ahrendt S.R."/>
            <person name="Lipzen A."/>
            <person name="Sullivan W."/>
            <person name="Andreopoulos W.B."/>
            <person name="Clum A."/>
            <person name="Lindquist E."/>
            <person name="Daum C."/>
            <person name="Ramamoorthy G.K."/>
            <person name="Gryganskyi A."/>
            <person name="Culley D."/>
            <person name="Magnuson J.K."/>
            <person name="James T.Y."/>
            <person name="O'Malley M.A."/>
            <person name="Stajich J.E."/>
            <person name="Spatafora J.W."/>
            <person name="Visel A."/>
            <person name="Grigoriev I.V."/>
        </authorList>
    </citation>
    <scope>NUCLEOTIDE SEQUENCE [LARGE SCALE GENOMIC DNA]</scope>
    <source>
        <strain evidence="7 8">NRRL 3116</strain>
    </source>
</reference>
<dbReference type="Pfam" id="PF17862">
    <property type="entry name" value="AAA_lid_3"/>
    <property type="match status" value="1"/>
</dbReference>
<evidence type="ECO:0000256" key="4">
    <source>
        <dbReference type="RuleBase" id="RU003651"/>
    </source>
</evidence>
<dbReference type="Pfam" id="PF09336">
    <property type="entry name" value="Vps4_C"/>
    <property type="match status" value="1"/>
</dbReference>
<dbReference type="InterPro" id="IPR015415">
    <property type="entry name" value="Spast_Vps4_C"/>
</dbReference>
<dbReference type="Gene3D" id="3.40.50.300">
    <property type="entry name" value="P-loop containing nucleotide triphosphate hydrolases"/>
    <property type="match status" value="1"/>
</dbReference>
<protein>
    <submittedName>
        <fullName evidence="7">p-loop containing nucleoside triphosphate hydrolase protein</fullName>
    </submittedName>
</protein>
<feature type="compositionally biased region" description="Basic and acidic residues" evidence="5">
    <location>
        <begin position="9"/>
        <end position="20"/>
    </location>
</feature>
<dbReference type="SUPFAM" id="SSF52540">
    <property type="entry name" value="P-loop containing nucleoside triphosphate hydrolases"/>
    <property type="match status" value="1"/>
</dbReference>
<evidence type="ECO:0000313" key="7">
    <source>
        <dbReference type="EMBL" id="ORY97023.1"/>
    </source>
</evidence>
<dbReference type="PANTHER" id="PTHR23074">
    <property type="entry name" value="AAA DOMAIN-CONTAINING"/>
    <property type="match status" value="1"/>
</dbReference>
<dbReference type="Proteomes" id="UP000193648">
    <property type="component" value="Unassembled WGS sequence"/>
</dbReference>
<gene>
    <name evidence="7" type="ORF">BCR41DRAFT_314773</name>
</gene>
<proteinExistence type="inferred from homology"/>
<dbReference type="InterPro" id="IPR041569">
    <property type="entry name" value="AAA_lid_3"/>
</dbReference>
<dbReference type="Pfam" id="PF00004">
    <property type="entry name" value="AAA"/>
    <property type="match status" value="1"/>
</dbReference>
<dbReference type="FunFam" id="1.10.8.60:FF:000022">
    <property type="entry name" value="Fidgetin like 1"/>
    <property type="match status" value="1"/>
</dbReference>
<dbReference type="InterPro" id="IPR050304">
    <property type="entry name" value="MT-severing_AAA_ATPase"/>
</dbReference>
<evidence type="ECO:0000256" key="1">
    <source>
        <dbReference type="ARBA" id="ARBA00006914"/>
    </source>
</evidence>
<evidence type="ECO:0000256" key="5">
    <source>
        <dbReference type="SAM" id="MobiDB-lite"/>
    </source>
</evidence>
<dbReference type="PANTHER" id="PTHR23074:SF17">
    <property type="entry name" value="FIDGETIN-LIKE PROTEIN 1"/>
    <property type="match status" value="1"/>
</dbReference>
<dbReference type="GeneID" id="33563034"/>
<evidence type="ECO:0000259" key="6">
    <source>
        <dbReference type="SMART" id="SM00382"/>
    </source>
</evidence>
<dbReference type="RefSeq" id="XP_021875569.1">
    <property type="nucleotide sequence ID" value="XM_022021190.1"/>
</dbReference>
<dbReference type="InterPro" id="IPR003960">
    <property type="entry name" value="ATPase_AAA_CS"/>
</dbReference>
<dbReference type="InParanoid" id="A0A1Y2G679"/>
<keyword evidence="8" id="KW-1185">Reference proteome</keyword>
<dbReference type="FunFam" id="3.40.50.300:FF:000093">
    <property type="entry name" value="Fidgetin-like 1"/>
    <property type="match status" value="1"/>
</dbReference>
<dbReference type="PROSITE" id="PS00674">
    <property type="entry name" value="AAA"/>
    <property type="match status" value="1"/>
</dbReference>
<feature type="domain" description="AAA+ ATPase" evidence="6">
    <location>
        <begin position="76"/>
        <end position="213"/>
    </location>
</feature>
<evidence type="ECO:0000313" key="8">
    <source>
        <dbReference type="Proteomes" id="UP000193648"/>
    </source>
</evidence>
<sequence length="319" mass="35524">MTGTAKSPSKADEPVDERLRNIDPKMIEAINNEIMESLPGVTWDDISGLEHAKKTIKETITWPMLRPDIFTGLRRPPKGLLLFGPPGTGKTMIGKCIASQSKATFFSISSSSLTSKWVGDGEKMVRALFAVARCHQPAVIFMDEIDSLLTQRSDGEVEASRRIKTEFLVQFDGVGVGGEEDRILIVGATNRPQEIDEAARRRFQKRLYIPLPENRGRHSLMMRLLEKQAHNLTPEQIQDICDRTEGYSGSDMSGLCREAALGPVRAIQGDILEIGLDALRPINHGDFLEALSQVRASVSDRDLDLYREWDRDYGSVAKS</sequence>
<name>A0A1Y2G679_9FUNG</name>
<keyword evidence="2 4" id="KW-0547">Nucleotide-binding</keyword>
<dbReference type="STRING" id="64571.A0A1Y2G679"/>
<dbReference type="InterPro" id="IPR027417">
    <property type="entry name" value="P-loop_NTPase"/>
</dbReference>
<dbReference type="GO" id="GO:0005524">
    <property type="term" value="F:ATP binding"/>
    <property type="evidence" value="ECO:0007669"/>
    <property type="project" value="UniProtKB-KW"/>
</dbReference>
<keyword evidence="3 4" id="KW-0067">ATP-binding</keyword>
<feature type="region of interest" description="Disordered" evidence="5">
    <location>
        <begin position="1"/>
        <end position="20"/>
    </location>
</feature>
<evidence type="ECO:0000256" key="2">
    <source>
        <dbReference type="ARBA" id="ARBA00022741"/>
    </source>
</evidence>
<dbReference type="AlphaFoldDB" id="A0A1Y2G679"/>
<dbReference type="SMART" id="SM00382">
    <property type="entry name" value="AAA"/>
    <property type="match status" value="1"/>
</dbReference>
<accession>A0A1Y2G679</accession>
<comment type="caution">
    <text evidence="7">The sequence shown here is derived from an EMBL/GenBank/DDBJ whole genome shotgun (WGS) entry which is preliminary data.</text>
</comment>
<dbReference type="Gene3D" id="1.10.8.60">
    <property type="match status" value="1"/>
</dbReference>
<evidence type="ECO:0000256" key="3">
    <source>
        <dbReference type="ARBA" id="ARBA00022840"/>
    </source>
</evidence>
<dbReference type="EMBL" id="MCFF01000075">
    <property type="protein sequence ID" value="ORY97023.1"/>
    <property type="molecule type" value="Genomic_DNA"/>
</dbReference>
<keyword evidence="7" id="KW-0378">Hydrolase</keyword>
<dbReference type="GO" id="GO:0016887">
    <property type="term" value="F:ATP hydrolysis activity"/>
    <property type="evidence" value="ECO:0007669"/>
    <property type="project" value="InterPro"/>
</dbReference>
<dbReference type="InterPro" id="IPR003959">
    <property type="entry name" value="ATPase_AAA_core"/>
</dbReference>
<comment type="similarity">
    <text evidence="1 4">Belongs to the AAA ATPase family.</text>
</comment>
<dbReference type="InterPro" id="IPR003593">
    <property type="entry name" value="AAA+_ATPase"/>
</dbReference>
<dbReference type="OrthoDB" id="10251136at2759"/>